<dbReference type="Pfam" id="PF05193">
    <property type="entry name" value="Peptidase_M16_C"/>
    <property type="match status" value="1"/>
</dbReference>
<keyword evidence="5" id="KW-0378">Hydrolase</keyword>
<keyword evidence="6" id="KW-1185">Reference proteome</keyword>
<dbReference type="InterPro" id="IPR001431">
    <property type="entry name" value="Pept_M16_Zn_BS"/>
</dbReference>
<dbReference type="AlphaFoldDB" id="U5DP90"/>
<dbReference type="STRING" id="582515.KR51_00018800"/>
<comment type="similarity">
    <text evidence="1 2">Belongs to the peptidase M16 family.</text>
</comment>
<dbReference type="InterPro" id="IPR011249">
    <property type="entry name" value="Metalloenz_LuxS/M16"/>
</dbReference>
<feature type="domain" description="Peptidase M16 C-terminal" evidence="4">
    <location>
        <begin position="183"/>
        <end position="361"/>
    </location>
</feature>
<evidence type="ECO:0000256" key="1">
    <source>
        <dbReference type="ARBA" id="ARBA00007261"/>
    </source>
</evidence>
<dbReference type="OrthoDB" id="9811314at2"/>
<dbReference type="GO" id="GO:0046872">
    <property type="term" value="F:metal ion binding"/>
    <property type="evidence" value="ECO:0007669"/>
    <property type="project" value="InterPro"/>
</dbReference>
<organism evidence="5 6">
    <name type="scientific">Rubidibacter lacunae KORDI 51-2</name>
    <dbReference type="NCBI Taxonomy" id="582515"/>
    <lineage>
        <taxon>Bacteria</taxon>
        <taxon>Bacillati</taxon>
        <taxon>Cyanobacteriota</taxon>
        <taxon>Cyanophyceae</taxon>
        <taxon>Oscillatoriophycideae</taxon>
        <taxon>Chroococcales</taxon>
        <taxon>Aphanothecaceae</taxon>
        <taxon>Rubidibacter</taxon>
    </lineage>
</organism>
<evidence type="ECO:0000256" key="2">
    <source>
        <dbReference type="RuleBase" id="RU004447"/>
    </source>
</evidence>
<dbReference type="Gene3D" id="3.30.830.10">
    <property type="entry name" value="Metalloenzyme, LuxS/M16 peptidase-like"/>
    <property type="match status" value="2"/>
</dbReference>
<evidence type="ECO:0000313" key="6">
    <source>
        <dbReference type="Proteomes" id="UP000016960"/>
    </source>
</evidence>
<dbReference type="PATRIC" id="fig|582515.4.peg.2123"/>
<evidence type="ECO:0000313" key="5">
    <source>
        <dbReference type="EMBL" id="ERN41520.1"/>
    </source>
</evidence>
<dbReference type="InterPro" id="IPR050361">
    <property type="entry name" value="MPP/UQCRC_Complex"/>
</dbReference>
<proteinExistence type="inferred from homology"/>
<dbReference type="SUPFAM" id="SSF63411">
    <property type="entry name" value="LuxS/MPP-like metallohydrolase"/>
    <property type="match status" value="2"/>
</dbReference>
<dbReference type="EMBL" id="ASSJ01000048">
    <property type="protein sequence ID" value="ERN41520.1"/>
    <property type="molecule type" value="Genomic_DNA"/>
</dbReference>
<evidence type="ECO:0000259" key="4">
    <source>
        <dbReference type="Pfam" id="PF05193"/>
    </source>
</evidence>
<dbReference type="PANTHER" id="PTHR11851:SF49">
    <property type="entry name" value="MITOCHONDRIAL-PROCESSING PEPTIDASE SUBUNIT ALPHA"/>
    <property type="match status" value="1"/>
</dbReference>
<dbReference type="GO" id="GO:0006508">
    <property type="term" value="P:proteolysis"/>
    <property type="evidence" value="ECO:0007669"/>
    <property type="project" value="InterPro"/>
</dbReference>
<dbReference type="Proteomes" id="UP000016960">
    <property type="component" value="Unassembled WGS sequence"/>
</dbReference>
<name>U5DP90_9CHRO</name>
<dbReference type="eggNOG" id="COG0612">
    <property type="taxonomic scope" value="Bacteria"/>
</dbReference>
<gene>
    <name evidence="5" type="ORF">KR51_00018800</name>
</gene>
<feature type="domain" description="Peptidase M16 N-terminal" evidence="3">
    <location>
        <begin position="30"/>
        <end position="175"/>
    </location>
</feature>
<dbReference type="InParanoid" id="U5DP90"/>
<dbReference type="PANTHER" id="PTHR11851">
    <property type="entry name" value="METALLOPROTEASE"/>
    <property type="match status" value="1"/>
</dbReference>
<dbReference type="InterPro" id="IPR007863">
    <property type="entry name" value="Peptidase_M16_C"/>
</dbReference>
<dbReference type="InterPro" id="IPR011765">
    <property type="entry name" value="Pept_M16_N"/>
</dbReference>
<dbReference type="GO" id="GO:0004222">
    <property type="term" value="F:metalloendopeptidase activity"/>
    <property type="evidence" value="ECO:0007669"/>
    <property type="project" value="UniProtKB-EC"/>
</dbReference>
<dbReference type="RefSeq" id="WP_022606770.1">
    <property type="nucleotide sequence ID" value="NZ_ASSJ01000048.1"/>
</dbReference>
<comment type="caution">
    <text evidence="5">The sequence shown here is derived from an EMBL/GenBank/DDBJ whole genome shotgun (WGS) entry which is preliminary data.</text>
</comment>
<dbReference type="EC" id="3.4.24.64" evidence="5"/>
<evidence type="ECO:0000259" key="3">
    <source>
        <dbReference type="Pfam" id="PF00675"/>
    </source>
</evidence>
<dbReference type="PROSITE" id="PS00143">
    <property type="entry name" value="INSULINASE"/>
    <property type="match status" value="1"/>
</dbReference>
<dbReference type="Pfam" id="PF00675">
    <property type="entry name" value="Peptidase_M16"/>
    <property type="match status" value="1"/>
</dbReference>
<sequence>MTATLPPAICSSRSNCAPRVELLTNGAIVIAEQIPIDAVNLNVWLGVGSAIETDDINGMAHFLEHMVFKGTAQLQPGEFDRRVEARGAVMNAATSQDYTHYFITTAPQDFAQLVPLQLDVVCNASIPDAEFERERLVVREEIRRSEDNPTRRTYARAMETCFPGLPYRRPILGPDAVIAGLVPDQMRAFHKRHYCPAAMTVAAVGNLPEQELIDIVTAGFDCVAPASGDRVRHILPDLEPPFTEIVRHEYTDPQLQQARLVMLWRAPGLQDLDNTYALDVLAAILGQGKSSRLFRDLREERQLALSISAYNATNKFQGSFYISARLETDRITATEAALTDHVMRLQSELVSDAELARIRTQVANRFIFSSEKPSELANLYGYYYSQLGDIAPALNYAERVRRIEATDVRAAARQYLSPTAYGIVVARPPAG</sequence>
<protein>
    <submittedName>
        <fullName evidence="5">Putative Zn-dependent peptidase</fullName>
        <ecNumber evidence="5">3.4.24.64</ecNumber>
    </submittedName>
</protein>
<reference evidence="5 6" key="1">
    <citation type="submission" date="2013-05" db="EMBL/GenBank/DDBJ databases">
        <title>Draft genome sequence of Rubidibacter lacunae KORDI 51-2.</title>
        <authorList>
            <person name="Choi D.H."/>
            <person name="Noh J.H."/>
            <person name="Kwon K.-K."/>
            <person name="Lee J.-H."/>
            <person name="Ryu J.-Y."/>
        </authorList>
    </citation>
    <scope>NUCLEOTIDE SEQUENCE [LARGE SCALE GENOMIC DNA]</scope>
    <source>
        <strain evidence="5 6">KORDI 51-2</strain>
    </source>
</reference>
<accession>U5DP90</accession>